<dbReference type="Gene3D" id="3.30.40.10">
    <property type="entry name" value="Zinc/RING finger domain, C3HC4 (zinc finger)"/>
    <property type="match status" value="1"/>
</dbReference>
<feature type="domain" description="PHD-type" evidence="7">
    <location>
        <begin position="196"/>
        <end position="330"/>
    </location>
</feature>
<dbReference type="InterPro" id="IPR000313">
    <property type="entry name" value="PWWP_dom"/>
</dbReference>
<dbReference type="Pfam" id="PF17980">
    <property type="entry name" value="ADD_DNMT3"/>
    <property type="match status" value="1"/>
</dbReference>
<comment type="subcellular location">
    <subcellularLocation>
        <location evidence="1">Nucleus</location>
    </subcellularLocation>
</comment>
<dbReference type="GO" id="GO:0005634">
    <property type="term" value="C:nucleus"/>
    <property type="evidence" value="ECO:0007669"/>
    <property type="project" value="UniProtKB-SubCell"/>
</dbReference>
<dbReference type="PROSITE" id="PS50812">
    <property type="entry name" value="PWWP"/>
    <property type="match status" value="1"/>
</dbReference>
<dbReference type="Pfam" id="PF21255">
    <property type="entry name" value="DNMT3_ADD_GATA1-like"/>
    <property type="match status" value="1"/>
</dbReference>
<dbReference type="InterPro" id="IPR040552">
    <property type="entry name" value="DNMT3_ADD_GATA1-like"/>
</dbReference>
<organism evidence="8 9">
    <name type="scientific">Oedothorax gibbosus</name>
    <dbReference type="NCBI Taxonomy" id="931172"/>
    <lineage>
        <taxon>Eukaryota</taxon>
        <taxon>Metazoa</taxon>
        <taxon>Ecdysozoa</taxon>
        <taxon>Arthropoda</taxon>
        <taxon>Chelicerata</taxon>
        <taxon>Arachnida</taxon>
        <taxon>Araneae</taxon>
        <taxon>Araneomorphae</taxon>
        <taxon>Entelegynae</taxon>
        <taxon>Araneoidea</taxon>
        <taxon>Linyphiidae</taxon>
        <taxon>Erigoninae</taxon>
        <taxon>Oedothorax</taxon>
    </lineage>
</organism>
<comment type="caution">
    <text evidence="8">The sequence shown here is derived from an EMBL/GenBank/DDBJ whole genome shotgun (WGS) entry which is preliminary data.</text>
</comment>
<dbReference type="SUPFAM" id="SSF63748">
    <property type="entry name" value="Tudor/PWWP/MBT"/>
    <property type="match status" value="1"/>
</dbReference>
<evidence type="ECO:0008006" key="10">
    <source>
        <dbReference type="Google" id="ProtNLM"/>
    </source>
</evidence>
<evidence type="ECO:0000256" key="3">
    <source>
        <dbReference type="ARBA" id="ARBA00022771"/>
    </source>
</evidence>
<dbReference type="Gene3D" id="2.30.30.140">
    <property type="match status" value="1"/>
</dbReference>
<keyword evidence="2" id="KW-0479">Metal-binding</keyword>
<evidence type="ECO:0000259" key="6">
    <source>
        <dbReference type="PROSITE" id="PS50812"/>
    </source>
</evidence>
<dbReference type="CDD" id="cd11725">
    <property type="entry name" value="ADDz_Dnmt3"/>
    <property type="match status" value="1"/>
</dbReference>
<dbReference type="GO" id="GO:0008270">
    <property type="term" value="F:zinc ion binding"/>
    <property type="evidence" value="ECO:0007669"/>
    <property type="project" value="UniProtKB-KW"/>
</dbReference>
<protein>
    <recommendedName>
        <fullName evidence="10">DNA (cytosine-5-)-methyltransferase</fullName>
    </recommendedName>
</protein>
<name>A0AAV6W0N9_9ARAC</name>
<keyword evidence="9" id="KW-1185">Reference proteome</keyword>
<reference evidence="8 9" key="1">
    <citation type="journal article" date="2022" name="Nat. Ecol. Evol.">
        <title>A masculinizing supergene underlies an exaggerated male reproductive morph in a spider.</title>
        <authorList>
            <person name="Hendrickx F."/>
            <person name="De Corte Z."/>
            <person name="Sonet G."/>
            <person name="Van Belleghem S.M."/>
            <person name="Kostlbacher S."/>
            <person name="Vangestel C."/>
        </authorList>
    </citation>
    <scope>NUCLEOTIDE SEQUENCE [LARGE SCALE GENOMIC DNA]</scope>
    <source>
        <strain evidence="8">W744_W776</strain>
    </source>
</reference>
<evidence type="ECO:0000313" key="9">
    <source>
        <dbReference type="Proteomes" id="UP000827092"/>
    </source>
</evidence>
<dbReference type="Proteomes" id="UP000827092">
    <property type="component" value="Unassembled WGS sequence"/>
</dbReference>
<evidence type="ECO:0000256" key="5">
    <source>
        <dbReference type="ARBA" id="ARBA00023242"/>
    </source>
</evidence>
<dbReference type="CDD" id="cd05835">
    <property type="entry name" value="PWWP_DNMT3"/>
    <property type="match status" value="1"/>
</dbReference>
<evidence type="ECO:0000256" key="1">
    <source>
        <dbReference type="ARBA" id="ARBA00004123"/>
    </source>
</evidence>
<keyword evidence="4" id="KW-0862">Zinc</keyword>
<evidence type="ECO:0000313" key="8">
    <source>
        <dbReference type="EMBL" id="KAG8201378.1"/>
    </source>
</evidence>
<keyword evidence="3" id="KW-0863">Zinc-finger</keyword>
<proteinExistence type="predicted"/>
<dbReference type="InterPro" id="IPR049554">
    <property type="entry name" value="DNMT3_ADD_PHD"/>
</dbReference>
<gene>
    <name evidence="8" type="ORF">JTE90_016853</name>
</gene>
<keyword evidence="5" id="KW-0539">Nucleus</keyword>
<dbReference type="InterPro" id="IPR013083">
    <property type="entry name" value="Znf_RING/FYVE/PHD"/>
</dbReference>
<dbReference type="InterPro" id="IPR025766">
    <property type="entry name" value="ADD"/>
</dbReference>
<dbReference type="PROSITE" id="PS51533">
    <property type="entry name" value="ADD"/>
    <property type="match status" value="1"/>
</dbReference>
<evidence type="ECO:0000259" key="7">
    <source>
        <dbReference type="PROSITE" id="PS51533"/>
    </source>
</evidence>
<accession>A0AAV6W0N9</accession>
<dbReference type="SMART" id="SM00293">
    <property type="entry name" value="PWWP"/>
    <property type="match status" value="1"/>
</dbReference>
<feature type="domain" description="PWWP" evidence="6">
    <location>
        <begin position="43"/>
        <end position="86"/>
    </location>
</feature>
<dbReference type="AlphaFoldDB" id="A0AAV6W0N9"/>
<evidence type="ECO:0000256" key="4">
    <source>
        <dbReference type="ARBA" id="ARBA00022833"/>
    </source>
</evidence>
<evidence type="ECO:0000256" key="2">
    <source>
        <dbReference type="ARBA" id="ARBA00022723"/>
    </source>
</evidence>
<sequence>MRAPAMEPFESKLVTLRKNSTLTEVKIKVCCFFFYKGFVMISRGDLVWGKLKSFPWWPAIIIHPEDCGRDRKSKEDLWIFWFGDHKVSELKNIPTVKFKEHFAENYKNSKNPAKIAIQEILSVYAEQRQVNITDFDSLLKWANSGFEPSSGLSGSRRRKDDDLPAIVFEALQEKQFKRKIEINEDTEDEIDEVLNNVRKGSETLEDICVVCCQREVTPVMKHPLFIGGVCKTCKKDIVKISNMPAGKAYDACIICGQGGKLVYCSSDLCKRAYCELCIEYLDSEDTFAKTLQNNNWRCYLCSNVCDVECLIKKREFHIVKPISLPSLPSLPCQKLPMRVIAENNVGLSVLTENNIVPEVYCSEPIVPTQHIEDLIVYKDFTAKEFSDIRANLIYGSFFPSNNSHDQITWLKYFSASFYRFLFRLDNAKLYRTEIIFIFVSDSSMLEDEVLARVLRFLRVNPVSVKLYTKKYLIWCNVPGFR</sequence>
<dbReference type="EMBL" id="JAFNEN010000006">
    <property type="protein sequence ID" value="KAG8201378.1"/>
    <property type="molecule type" value="Genomic_DNA"/>
</dbReference>
<dbReference type="Pfam" id="PF00855">
    <property type="entry name" value="PWWP"/>
    <property type="match status" value="1"/>
</dbReference>